<proteinExistence type="predicted"/>
<reference evidence="1 2" key="1">
    <citation type="submission" date="2015-02" db="EMBL/GenBank/DDBJ databases">
        <title>Single-cell genomics of uncultivated deep-branching MTB reveals a conserved set of magnetosome genes.</title>
        <authorList>
            <person name="Kolinko S."/>
            <person name="Richter M."/>
            <person name="Glockner F.O."/>
            <person name="Brachmann A."/>
            <person name="Schuler D."/>
        </authorList>
    </citation>
    <scope>NUCLEOTIDE SEQUENCE [LARGE SCALE GENOMIC DNA]</scope>
    <source>
        <strain evidence="1">SKK-01</strain>
    </source>
</reference>
<protein>
    <submittedName>
        <fullName evidence="1">Uncharacterized protein</fullName>
    </submittedName>
</protein>
<dbReference type="AlphaFoldDB" id="A0A0F0CPY1"/>
<evidence type="ECO:0000313" key="2">
    <source>
        <dbReference type="Proteomes" id="UP000033428"/>
    </source>
</evidence>
<comment type="caution">
    <text evidence="1">The sequence shown here is derived from an EMBL/GenBank/DDBJ whole genome shotgun (WGS) entry which is preliminary data.</text>
</comment>
<organism evidence="1 2">
    <name type="scientific">Candidatus Omnitrophus magneticus</name>
    <dbReference type="NCBI Taxonomy" id="1609969"/>
    <lineage>
        <taxon>Bacteria</taxon>
        <taxon>Pseudomonadati</taxon>
        <taxon>Candidatus Omnitrophota</taxon>
        <taxon>Candidatus Omnitrophus</taxon>
    </lineage>
</organism>
<evidence type="ECO:0000313" key="1">
    <source>
        <dbReference type="EMBL" id="KJJ83581.1"/>
    </source>
</evidence>
<dbReference type="EMBL" id="JYNY01000530">
    <property type="protein sequence ID" value="KJJ83581.1"/>
    <property type="molecule type" value="Genomic_DNA"/>
</dbReference>
<accession>A0A0F0CPY1</accession>
<gene>
    <name evidence="1" type="ORF">OMAG_002554</name>
</gene>
<keyword evidence="2" id="KW-1185">Reference proteome</keyword>
<name>A0A0F0CPY1_9BACT</name>
<sequence length="64" mass="7372">MIIFTRCCLALEYSPVAIVRTYCCVNTRDIELISFRVICSNCFCSKYCSPCSIYCRACRVFTCD</sequence>
<dbReference type="Proteomes" id="UP000033428">
    <property type="component" value="Unassembled WGS sequence"/>
</dbReference>